<evidence type="ECO:0000313" key="8">
    <source>
        <dbReference type="EMBL" id="CZR51737.1"/>
    </source>
</evidence>
<evidence type="ECO:0000256" key="6">
    <source>
        <dbReference type="ARBA" id="ARBA00023180"/>
    </source>
</evidence>
<name>A0A1L7WG43_9HELO</name>
<proteinExistence type="inferred from homology"/>
<evidence type="ECO:0000256" key="5">
    <source>
        <dbReference type="ARBA" id="ARBA00022801"/>
    </source>
</evidence>
<dbReference type="EMBL" id="FJOG01000002">
    <property type="protein sequence ID" value="CZR51737.1"/>
    <property type="molecule type" value="Genomic_DNA"/>
</dbReference>
<keyword evidence="2" id="KW-0121">Carboxypeptidase</keyword>
<keyword evidence="5" id="KW-0378">Hydrolase</keyword>
<accession>A0A1L7WG43</accession>
<dbReference type="Pfam" id="PF00450">
    <property type="entry name" value="Peptidase_S10"/>
    <property type="match status" value="2"/>
</dbReference>
<organism evidence="8 9">
    <name type="scientific">Phialocephala subalpina</name>
    <dbReference type="NCBI Taxonomy" id="576137"/>
    <lineage>
        <taxon>Eukaryota</taxon>
        <taxon>Fungi</taxon>
        <taxon>Dikarya</taxon>
        <taxon>Ascomycota</taxon>
        <taxon>Pezizomycotina</taxon>
        <taxon>Leotiomycetes</taxon>
        <taxon>Helotiales</taxon>
        <taxon>Mollisiaceae</taxon>
        <taxon>Phialocephala</taxon>
        <taxon>Phialocephala fortinii species complex</taxon>
    </lineage>
</organism>
<protein>
    <submittedName>
        <fullName evidence="8">Uncharacterized protein</fullName>
    </submittedName>
</protein>
<evidence type="ECO:0000313" key="9">
    <source>
        <dbReference type="Proteomes" id="UP000184330"/>
    </source>
</evidence>
<keyword evidence="9" id="KW-1185">Reference proteome</keyword>
<dbReference type="STRING" id="576137.A0A1L7WG43"/>
<dbReference type="GO" id="GO:0000324">
    <property type="term" value="C:fungal-type vacuole"/>
    <property type="evidence" value="ECO:0007669"/>
    <property type="project" value="TreeGrafter"/>
</dbReference>
<keyword evidence="3" id="KW-0645">Protease</keyword>
<feature type="region of interest" description="Disordered" evidence="7">
    <location>
        <begin position="502"/>
        <end position="526"/>
    </location>
</feature>
<dbReference type="Proteomes" id="UP000184330">
    <property type="component" value="Unassembled WGS sequence"/>
</dbReference>
<dbReference type="OrthoDB" id="443318at2759"/>
<sequence>MAWTPTLFISLTSFYDGLDRMLCLWNPPSHLAISTARLFESSQARSISSTSLASSFTFYPPTFVLCTITLVSDFLAVLLHHVLITKYLLNSARSSIRYQGTTFICETTPGVRGWNDYVHLSPEESRDYLVNMFFWFFEARSGSIDAPLAIWLNGGPGASPVASAVSENGPCTVLADSNTTELSLWFSYDTLSNGTLNTLSTALLPTMSDFSVSGFPKQNNTFFVGTFPSLESGNTANTTTNSALTVWEFLQVWLEGVPFYENYGNTISIWGASYGGHWVTGSLALPDSSKVKKNRIATGTLKEAFPIKADTVGIIDGQIDFSILAGSYPDMAHNNTYGFGAITEDEFISTNLTTYEALIQESHGYCALYVEYVYLISGHDAFDIGHTTPDPTPTKYELGYLNQHWVQSALGVPVNFIYQNMVVYNANSTTFLFHSLIQAIISVAYRDIISYVMVTGDNWRYSIIRGGFLETLGSLLDRGVRVTLMYGDRDYICNLAKEQVSPSNQHPLSNSNKQVTPTSPQTTTYNGGVVRQHGNLSFLRVFDATHQVSSSQPETAYRIFTRAMFHKDIVTDNISLPNNSAYSTTGSSSSFQNKNTMPDDPPKICYTYMPTTTCTTDQLARLQNGTAIVEDWVVMGYLEDEGMVYY</sequence>
<evidence type="ECO:0000256" key="7">
    <source>
        <dbReference type="SAM" id="MobiDB-lite"/>
    </source>
</evidence>
<dbReference type="PANTHER" id="PTHR11802">
    <property type="entry name" value="SERINE PROTEASE FAMILY S10 SERINE CARBOXYPEPTIDASE"/>
    <property type="match status" value="1"/>
</dbReference>
<evidence type="ECO:0000256" key="3">
    <source>
        <dbReference type="ARBA" id="ARBA00022670"/>
    </source>
</evidence>
<evidence type="ECO:0000256" key="1">
    <source>
        <dbReference type="ARBA" id="ARBA00009431"/>
    </source>
</evidence>
<dbReference type="PANTHER" id="PTHR11802:SF189">
    <property type="entry name" value="CARBOXYPEPTIDASE"/>
    <property type="match status" value="1"/>
</dbReference>
<dbReference type="GO" id="GO:0006508">
    <property type="term" value="P:proteolysis"/>
    <property type="evidence" value="ECO:0007669"/>
    <property type="project" value="UniProtKB-KW"/>
</dbReference>
<evidence type="ECO:0000256" key="2">
    <source>
        <dbReference type="ARBA" id="ARBA00022645"/>
    </source>
</evidence>
<evidence type="ECO:0000256" key="4">
    <source>
        <dbReference type="ARBA" id="ARBA00022729"/>
    </source>
</evidence>
<dbReference type="Gene3D" id="3.40.50.1820">
    <property type="entry name" value="alpha/beta hydrolase"/>
    <property type="match status" value="1"/>
</dbReference>
<dbReference type="InterPro" id="IPR029058">
    <property type="entry name" value="AB_hydrolase_fold"/>
</dbReference>
<reference evidence="8 9" key="1">
    <citation type="submission" date="2016-03" db="EMBL/GenBank/DDBJ databases">
        <authorList>
            <person name="Ploux O."/>
        </authorList>
    </citation>
    <scope>NUCLEOTIDE SEQUENCE [LARGE SCALE GENOMIC DNA]</scope>
    <source>
        <strain evidence="8 9">UAMH 11012</strain>
    </source>
</reference>
<keyword evidence="6" id="KW-0325">Glycoprotein</keyword>
<comment type="similarity">
    <text evidence="1">Belongs to the peptidase S10 family.</text>
</comment>
<dbReference type="SUPFAM" id="SSF53474">
    <property type="entry name" value="alpha/beta-Hydrolases"/>
    <property type="match status" value="1"/>
</dbReference>
<dbReference type="InterPro" id="IPR001563">
    <property type="entry name" value="Peptidase_S10"/>
</dbReference>
<keyword evidence="4" id="KW-0732">Signal</keyword>
<gene>
    <name evidence="8" type="ORF">PAC_01614</name>
</gene>
<dbReference type="GO" id="GO:0004185">
    <property type="term" value="F:serine-type carboxypeptidase activity"/>
    <property type="evidence" value="ECO:0007669"/>
    <property type="project" value="InterPro"/>
</dbReference>
<dbReference type="AlphaFoldDB" id="A0A1L7WG43"/>